<gene>
    <name evidence="1" type="ORF">MM415A00826_0012</name>
</gene>
<evidence type="ECO:0000313" key="1">
    <source>
        <dbReference type="EMBL" id="QJA79861.1"/>
    </source>
</evidence>
<accession>A0A6M3KE34</accession>
<dbReference type="AlphaFoldDB" id="A0A6M3KE34"/>
<proteinExistence type="predicted"/>
<organism evidence="1">
    <name type="scientific">viral metagenome</name>
    <dbReference type="NCBI Taxonomy" id="1070528"/>
    <lineage>
        <taxon>unclassified sequences</taxon>
        <taxon>metagenomes</taxon>
        <taxon>organismal metagenomes</taxon>
    </lineage>
</organism>
<sequence length="65" mass="7790">MGRFRYTNKELAEFSDYKLLAMIVLDRQSSCTNPYSPLYKRLQRLYSQLIKYEELSTEDNITGRM</sequence>
<name>A0A6M3KE34_9ZZZZ</name>
<dbReference type="EMBL" id="MT142397">
    <property type="protein sequence ID" value="QJA79861.1"/>
    <property type="molecule type" value="Genomic_DNA"/>
</dbReference>
<protein>
    <submittedName>
        <fullName evidence="1">Uncharacterized protein</fullName>
    </submittedName>
</protein>
<reference evidence="1" key="1">
    <citation type="submission" date="2020-03" db="EMBL/GenBank/DDBJ databases">
        <title>The deep terrestrial virosphere.</title>
        <authorList>
            <person name="Holmfeldt K."/>
            <person name="Nilsson E."/>
            <person name="Simone D."/>
            <person name="Lopez-Fernandez M."/>
            <person name="Wu X."/>
            <person name="de Brujin I."/>
            <person name="Lundin D."/>
            <person name="Andersson A."/>
            <person name="Bertilsson S."/>
            <person name="Dopson M."/>
        </authorList>
    </citation>
    <scope>NUCLEOTIDE SEQUENCE</scope>
    <source>
        <strain evidence="1">MM415A00826</strain>
    </source>
</reference>